<sequence length="78" mass="8612">MQGYGLTESTGIGASTDTLEESRRYGTAGKLSSNFEAKIVYPDTGEVLPVNRTGELWLKGPTVMRKVTLVIRRQPRLL</sequence>
<evidence type="ECO:0000313" key="2">
    <source>
        <dbReference type="Proteomes" id="UP001056120"/>
    </source>
</evidence>
<keyword evidence="2" id="KW-1185">Reference proteome</keyword>
<proteinExistence type="predicted"/>
<protein>
    <submittedName>
        <fullName evidence="1">Uncharacterized protein</fullName>
    </submittedName>
</protein>
<organism evidence="1 2">
    <name type="scientific">Smallanthus sonchifolius</name>
    <dbReference type="NCBI Taxonomy" id="185202"/>
    <lineage>
        <taxon>Eukaryota</taxon>
        <taxon>Viridiplantae</taxon>
        <taxon>Streptophyta</taxon>
        <taxon>Embryophyta</taxon>
        <taxon>Tracheophyta</taxon>
        <taxon>Spermatophyta</taxon>
        <taxon>Magnoliopsida</taxon>
        <taxon>eudicotyledons</taxon>
        <taxon>Gunneridae</taxon>
        <taxon>Pentapetalae</taxon>
        <taxon>asterids</taxon>
        <taxon>campanulids</taxon>
        <taxon>Asterales</taxon>
        <taxon>Asteraceae</taxon>
        <taxon>Asteroideae</taxon>
        <taxon>Heliantheae alliance</taxon>
        <taxon>Millerieae</taxon>
        <taxon>Smallanthus</taxon>
    </lineage>
</organism>
<dbReference type="EMBL" id="CM042022">
    <property type="protein sequence ID" value="KAI3816294.1"/>
    <property type="molecule type" value="Genomic_DNA"/>
</dbReference>
<accession>A0ACB9J700</accession>
<name>A0ACB9J700_9ASTR</name>
<comment type="caution">
    <text evidence="1">The sequence shown here is derived from an EMBL/GenBank/DDBJ whole genome shotgun (WGS) entry which is preliminary data.</text>
</comment>
<dbReference type="Proteomes" id="UP001056120">
    <property type="component" value="Linkage Group LG05"/>
</dbReference>
<evidence type="ECO:0000313" key="1">
    <source>
        <dbReference type="EMBL" id="KAI3816294.1"/>
    </source>
</evidence>
<reference evidence="2" key="1">
    <citation type="journal article" date="2022" name="Mol. Ecol. Resour.">
        <title>The genomes of chicory, endive, great burdock and yacon provide insights into Asteraceae palaeo-polyploidization history and plant inulin production.</title>
        <authorList>
            <person name="Fan W."/>
            <person name="Wang S."/>
            <person name="Wang H."/>
            <person name="Wang A."/>
            <person name="Jiang F."/>
            <person name="Liu H."/>
            <person name="Zhao H."/>
            <person name="Xu D."/>
            <person name="Zhang Y."/>
        </authorList>
    </citation>
    <scope>NUCLEOTIDE SEQUENCE [LARGE SCALE GENOMIC DNA]</scope>
    <source>
        <strain evidence="2">cv. Yunnan</strain>
    </source>
</reference>
<gene>
    <name evidence="1" type="ORF">L1987_15987</name>
</gene>
<reference evidence="1 2" key="2">
    <citation type="journal article" date="2022" name="Mol. Ecol. Resour.">
        <title>The genomes of chicory, endive, great burdock and yacon provide insights into Asteraceae paleo-polyploidization history and plant inulin production.</title>
        <authorList>
            <person name="Fan W."/>
            <person name="Wang S."/>
            <person name="Wang H."/>
            <person name="Wang A."/>
            <person name="Jiang F."/>
            <person name="Liu H."/>
            <person name="Zhao H."/>
            <person name="Xu D."/>
            <person name="Zhang Y."/>
        </authorList>
    </citation>
    <scope>NUCLEOTIDE SEQUENCE [LARGE SCALE GENOMIC DNA]</scope>
    <source>
        <strain evidence="2">cv. Yunnan</strain>
        <tissue evidence="1">Leaves</tissue>
    </source>
</reference>